<evidence type="ECO:0000313" key="3">
    <source>
        <dbReference type="EMBL" id="KAG0310166.1"/>
    </source>
</evidence>
<feature type="region of interest" description="Disordered" evidence="1">
    <location>
        <begin position="45"/>
        <end position="76"/>
    </location>
</feature>
<feature type="compositionally biased region" description="Acidic residues" evidence="1">
    <location>
        <begin position="159"/>
        <end position="173"/>
    </location>
</feature>
<protein>
    <recommendedName>
        <fullName evidence="2">E3 ubiquitin-protein ligase RNF216 UBA domain-containing protein</fullName>
    </recommendedName>
</protein>
<dbReference type="OrthoDB" id="10009520at2759"/>
<feature type="domain" description="E3 ubiquitin-protein ligase RNF216 UBA" evidence="2">
    <location>
        <begin position="202"/>
        <end position="314"/>
    </location>
</feature>
<dbReference type="Proteomes" id="UP000823405">
    <property type="component" value="Unassembled WGS sequence"/>
</dbReference>
<keyword evidence="4" id="KW-1185">Reference proteome</keyword>
<evidence type="ECO:0000313" key="4">
    <source>
        <dbReference type="Proteomes" id="UP000823405"/>
    </source>
</evidence>
<name>A0A9P6R353_9FUNG</name>
<sequence>MYQRQPALRPQHRYVQPASKYFLGPIGGVSRHLYKATIEIEDDTLDYDDFPRPQPSTSAPGKSNMPSFEDFHQQEQNRIEEKRLKDLQAEEQRRALVDNFVAHAQVMFDNISTPYLERLIADNRPKIASDEELIDTCIETIFKTNGKYPKAKRKRDHEDGDEDGDSSGSEEDFGLGGSNSYQGSSTSQANPRAKRDFNDCSVKMNPQYLLDSAGQMFQDFPTLSATSIRAVLNKFSYHYVPAFEYITSLMTDDQTPGKGKKKSIDSGDIRLVEVKKPRKERPPVSLNKLDPDFRRELLWMRSKIEKEQAEIKDALAEEENLRVHTEHNNLKEWYVVFVVEVL</sequence>
<gene>
    <name evidence="3" type="ORF">BGZ97_012749</name>
</gene>
<organism evidence="3 4">
    <name type="scientific">Linnemannia gamsii</name>
    <dbReference type="NCBI Taxonomy" id="64522"/>
    <lineage>
        <taxon>Eukaryota</taxon>
        <taxon>Fungi</taxon>
        <taxon>Fungi incertae sedis</taxon>
        <taxon>Mucoromycota</taxon>
        <taxon>Mortierellomycotina</taxon>
        <taxon>Mortierellomycetes</taxon>
        <taxon>Mortierellales</taxon>
        <taxon>Mortierellaceae</taxon>
        <taxon>Linnemannia</taxon>
    </lineage>
</organism>
<dbReference type="EMBL" id="JAAAIN010000874">
    <property type="protein sequence ID" value="KAG0310166.1"/>
    <property type="molecule type" value="Genomic_DNA"/>
</dbReference>
<dbReference type="AlphaFoldDB" id="A0A9P6R353"/>
<comment type="caution">
    <text evidence="3">The sequence shown here is derived from an EMBL/GenBank/DDBJ whole genome shotgun (WGS) entry which is preliminary data.</text>
</comment>
<feature type="compositionally biased region" description="Polar residues" evidence="1">
    <location>
        <begin position="179"/>
        <end position="190"/>
    </location>
</feature>
<accession>A0A9P6R353</accession>
<dbReference type="InterPro" id="IPR058758">
    <property type="entry name" value="UBA_RNF216"/>
</dbReference>
<evidence type="ECO:0000259" key="2">
    <source>
        <dbReference type="Pfam" id="PF26112"/>
    </source>
</evidence>
<evidence type="ECO:0000256" key="1">
    <source>
        <dbReference type="SAM" id="MobiDB-lite"/>
    </source>
</evidence>
<reference evidence="3" key="1">
    <citation type="journal article" date="2020" name="Fungal Divers.">
        <title>Resolving the Mortierellaceae phylogeny through synthesis of multi-gene phylogenetics and phylogenomics.</title>
        <authorList>
            <person name="Vandepol N."/>
            <person name="Liber J."/>
            <person name="Desiro A."/>
            <person name="Na H."/>
            <person name="Kennedy M."/>
            <person name="Barry K."/>
            <person name="Grigoriev I.V."/>
            <person name="Miller A.N."/>
            <person name="O'Donnell K."/>
            <person name="Stajich J.E."/>
            <person name="Bonito G."/>
        </authorList>
    </citation>
    <scope>NUCLEOTIDE SEQUENCE</scope>
    <source>
        <strain evidence="3">NVP60</strain>
    </source>
</reference>
<proteinExistence type="predicted"/>
<dbReference type="Pfam" id="PF26112">
    <property type="entry name" value="UBA_RNF216"/>
    <property type="match status" value="1"/>
</dbReference>
<feature type="region of interest" description="Disordered" evidence="1">
    <location>
        <begin position="148"/>
        <end position="198"/>
    </location>
</feature>
<feature type="compositionally biased region" description="Polar residues" evidence="1">
    <location>
        <begin position="55"/>
        <end position="66"/>
    </location>
</feature>